<organism evidence="2 3">
    <name type="scientific">Streptomyces andamanensis</name>
    <dbReference type="NCBI Taxonomy" id="1565035"/>
    <lineage>
        <taxon>Bacteria</taxon>
        <taxon>Bacillati</taxon>
        <taxon>Actinomycetota</taxon>
        <taxon>Actinomycetes</taxon>
        <taxon>Kitasatosporales</taxon>
        <taxon>Streptomycetaceae</taxon>
        <taxon>Streptomyces</taxon>
    </lineage>
</organism>
<dbReference type="SUPFAM" id="SSF47413">
    <property type="entry name" value="lambda repressor-like DNA-binding domains"/>
    <property type="match status" value="1"/>
</dbReference>
<proteinExistence type="predicted"/>
<evidence type="ECO:0000313" key="2">
    <source>
        <dbReference type="EMBL" id="MFC4331850.1"/>
    </source>
</evidence>
<sequence length="448" mass="49605">MDEPIRHPLAYARFLRGWSQNDLVGQLRQAARRRPEGLRCGVDKPAVSRWEHGRKKPDTESQLLLADAFDVPISDLERYPWPHWLPGREDPVPLGSAYTVHSLRDAQRAVMDRERRTFLTYSALALAGLATQWAALEPGRLATAADGGTRVDGELMTWLEETGAKLAALPTEQRQHTVKLTEAHLDTVTDLLERGRFDERTGRRLHLLASSLASTCGWYRFDQGQHYAAGKFWSAALSNAHTAQDRDQGAGVLADFAYQAIWLGRPDAAVEPLGQALVHTRHPVARATLRLRRARAHAAMGDAGACHDDLKAAEAALSAGRRDPAPSWCRWMSTADLSVDSGQCMLDLGRTDDARVRIGEGLSLLPRSRDKTRGVFRTYEARSLIRAGEVEQALAVSAESLDLAQRIGADRCVALVRDLGPEFRPYTAVDGVRDFLERLRSCGARREG</sequence>
<dbReference type="EMBL" id="JBHSDP010000027">
    <property type="protein sequence ID" value="MFC4331850.1"/>
    <property type="molecule type" value="Genomic_DNA"/>
</dbReference>
<name>A0ABV8TMQ4_9ACTN</name>
<dbReference type="PROSITE" id="PS50943">
    <property type="entry name" value="HTH_CROC1"/>
    <property type="match status" value="1"/>
</dbReference>
<dbReference type="Gene3D" id="1.10.260.40">
    <property type="entry name" value="lambda repressor-like DNA-binding domains"/>
    <property type="match status" value="1"/>
</dbReference>
<evidence type="ECO:0000259" key="1">
    <source>
        <dbReference type="PROSITE" id="PS50943"/>
    </source>
</evidence>
<evidence type="ECO:0000313" key="3">
    <source>
        <dbReference type="Proteomes" id="UP001595824"/>
    </source>
</evidence>
<dbReference type="InterPro" id="IPR001387">
    <property type="entry name" value="Cro/C1-type_HTH"/>
</dbReference>
<keyword evidence="3" id="KW-1185">Reference proteome</keyword>
<accession>A0ABV8TMQ4</accession>
<dbReference type="CDD" id="cd00093">
    <property type="entry name" value="HTH_XRE"/>
    <property type="match status" value="1"/>
</dbReference>
<dbReference type="InterPro" id="IPR010982">
    <property type="entry name" value="Lambda_DNA-bd_dom_sf"/>
</dbReference>
<gene>
    <name evidence="2" type="ORF">ACFPC0_29580</name>
</gene>
<protein>
    <submittedName>
        <fullName evidence="2">Helix-turn-helix transcriptional regulator</fullName>
    </submittedName>
</protein>
<dbReference type="InterPro" id="IPR011990">
    <property type="entry name" value="TPR-like_helical_dom_sf"/>
</dbReference>
<dbReference type="RefSeq" id="WP_381743302.1">
    <property type="nucleotide sequence ID" value="NZ_JBHSDP010000027.1"/>
</dbReference>
<reference evidence="3" key="1">
    <citation type="journal article" date="2019" name="Int. J. Syst. Evol. Microbiol.">
        <title>The Global Catalogue of Microorganisms (GCM) 10K type strain sequencing project: providing services to taxonomists for standard genome sequencing and annotation.</title>
        <authorList>
            <consortium name="The Broad Institute Genomics Platform"/>
            <consortium name="The Broad Institute Genome Sequencing Center for Infectious Disease"/>
            <person name="Wu L."/>
            <person name="Ma J."/>
        </authorList>
    </citation>
    <scope>NUCLEOTIDE SEQUENCE [LARGE SCALE GENOMIC DNA]</scope>
    <source>
        <strain evidence="3">PCU 347</strain>
    </source>
</reference>
<comment type="caution">
    <text evidence="2">The sequence shown here is derived from an EMBL/GenBank/DDBJ whole genome shotgun (WGS) entry which is preliminary data.</text>
</comment>
<feature type="domain" description="HTH cro/C1-type" evidence="1">
    <location>
        <begin position="39"/>
        <end position="76"/>
    </location>
</feature>
<dbReference type="Gene3D" id="1.25.40.10">
    <property type="entry name" value="Tetratricopeptide repeat domain"/>
    <property type="match status" value="1"/>
</dbReference>
<dbReference type="Proteomes" id="UP001595824">
    <property type="component" value="Unassembled WGS sequence"/>
</dbReference>